<dbReference type="Proteomes" id="UP001565236">
    <property type="component" value="Unassembled WGS sequence"/>
</dbReference>
<name>A0ABV4DSE3_9LACO</name>
<feature type="transmembrane region" description="Helical" evidence="1">
    <location>
        <begin position="34"/>
        <end position="54"/>
    </location>
</feature>
<proteinExistence type="predicted"/>
<dbReference type="EMBL" id="JBCLUF010000015">
    <property type="protein sequence ID" value="MEY8662326.1"/>
    <property type="molecule type" value="Genomic_DNA"/>
</dbReference>
<dbReference type="RefSeq" id="WP_369941781.1">
    <property type="nucleotide sequence ID" value="NZ_JBCLUF010000015.1"/>
</dbReference>
<evidence type="ECO:0000256" key="1">
    <source>
        <dbReference type="SAM" id="Phobius"/>
    </source>
</evidence>
<gene>
    <name evidence="2" type="ORF">AALT52_05425</name>
</gene>
<keyword evidence="1" id="KW-0812">Transmembrane</keyword>
<organism evidence="2 3">
    <name type="scientific">Ligilactobacillus faecis</name>
    <dbReference type="NCBI Taxonomy" id="762833"/>
    <lineage>
        <taxon>Bacteria</taxon>
        <taxon>Bacillati</taxon>
        <taxon>Bacillota</taxon>
        <taxon>Bacilli</taxon>
        <taxon>Lactobacillales</taxon>
        <taxon>Lactobacillaceae</taxon>
        <taxon>Ligilactobacillus</taxon>
    </lineage>
</organism>
<protein>
    <recommendedName>
        <fullName evidence="4">LTA synthase family protein</fullName>
    </recommendedName>
</protein>
<evidence type="ECO:0000313" key="3">
    <source>
        <dbReference type="Proteomes" id="UP001565236"/>
    </source>
</evidence>
<keyword evidence="3" id="KW-1185">Reference proteome</keyword>
<reference evidence="2 3" key="1">
    <citation type="submission" date="2024-03" db="EMBL/GenBank/DDBJ databases">
        <title>Mouse gut bacterial collection (mGBC) of GemPharmatech.</title>
        <authorList>
            <person name="He Y."/>
            <person name="Dong L."/>
            <person name="Wu D."/>
            <person name="Gao X."/>
            <person name="Lin Z."/>
        </authorList>
    </citation>
    <scope>NUCLEOTIDE SEQUENCE [LARGE SCALE GENOMIC DNA]</scope>
    <source>
        <strain evidence="2 3">15-30</strain>
    </source>
</reference>
<keyword evidence="1" id="KW-0472">Membrane</keyword>
<comment type="caution">
    <text evidence="2">The sequence shown here is derived from an EMBL/GenBank/DDBJ whole genome shotgun (WGS) entry which is preliminary data.</text>
</comment>
<evidence type="ECO:0008006" key="4">
    <source>
        <dbReference type="Google" id="ProtNLM"/>
    </source>
</evidence>
<keyword evidence="1" id="KW-1133">Transmembrane helix</keyword>
<accession>A0ABV4DSE3</accession>
<sequence length="176" mass="19091">MILLFVALFIVGVSAVFGLANSTKLKAHKNFSYLRWVVGLLSIVIFLSLVALLFNVSYNLLGYAGLFEPGQTLFSVHKFSFSSTLTLPPLEHPVTLALDILGDLTTLGILFCLRAFMKNLLADLIFTAKNVQLARLATYFLVLASISADPGQGAQTSIAGSSIFFNLNYLLLAVLV</sequence>
<evidence type="ECO:0000313" key="2">
    <source>
        <dbReference type="EMBL" id="MEY8662326.1"/>
    </source>
</evidence>